<name>A0A0A9BHI5_ARUDO</name>
<proteinExistence type="predicted"/>
<reference evidence="1" key="1">
    <citation type="submission" date="2014-09" db="EMBL/GenBank/DDBJ databases">
        <authorList>
            <person name="Magalhaes I.L.F."/>
            <person name="Oliveira U."/>
            <person name="Santos F.R."/>
            <person name="Vidigal T.H.D.A."/>
            <person name="Brescovit A.D."/>
            <person name="Santos A.J."/>
        </authorList>
    </citation>
    <scope>NUCLEOTIDE SEQUENCE</scope>
    <source>
        <tissue evidence="1">Shoot tissue taken approximately 20 cm above the soil surface</tissue>
    </source>
</reference>
<protein>
    <submittedName>
        <fullName evidence="1">Uncharacterized protein</fullName>
    </submittedName>
</protein>
<accession>A0A0A9BHI5</accession>
<dbReference type="AlphaFoldDB" id="A0A0A9BHI5"/>
<organism evidence="1">
    <name type="scientific">Arundo donax</name>
    <name type="common">Giant reed</name>
    <name type="synonym">Donax arundinaceus</name>
    <dbReference type="NCBI Taxonomy" id="35708"/>
    <lineage>
        <taxon>Eukaryota</taxon>
        <taxon>Viridiplantae</taxon>
        <taxon>Streptophyta</taxon>
        <taxon>Embryophyta</taxon>
        <taxon>Tracheophyta</taxon>
        <taxon>Spermatophyta</taxon>
        <taxon>Magnoliopsida</taxon>
        <taxon>Liliopsida</taxon>
        <taxon>Poales</taxon>
        <taxon>Poaceae</taxon>
        <taxon>PACMAD clade</taxon>
        <taxon>Arundinoideae</taxon>
        <taxon>Arundineae</taxon>
        <taxon>Arundo</taxon>
    </lineage>
</organism>
<dbReference type="EMBL" id="GBRH01234451">
    <property type="protein sequence ID" value="JAD63444.1"/>
    <property type="molecule type" value="Transcribed_RNA"/>
</dbReference>
<reference evidence="1" key="2">
    <citation type="journal article" date="2015" name="Data Brief">
        <title>Shoot transcriptome of the giant reed, Arundo donax.</title>
        <authorList>
            <person name="Barrero R.A."/>
            <person name="Guerrero F.D."/>
            <person name="Moolhuijzen P."/>
            <person name="Goolsby J.A."/>
            <person name="Tidwell J."/>
            <person name="Bellgard S.E."/>
            <person name="Bellgard M.I."/>
        </authorList>
    </citation>
    <scope>NUCLEOTIDE SEQUENCE</scope>
    <source>
        <tissue evidence="1">Shoot tissue taken approximately 20 cm above the soil surface</tissue>
    </source>
</reference>
<evidence type="ECO:0000313" key="1">
    <source>
        <dbReference type="EMBL" id="JAD63444.1"/>
    </source>
</evidence>
<sequence>MSIFNKMCEDQIEQKLQGAVLFLDLQRYFNFS</sequence>